<dbReference type="Proteomes" id="UP000225889">
    <property type="component" value="Unassembled WGS sequence"/>
</dbReference>
<accession>A0A2G3DYB0</accession>
<dbReference type="AlphaFoldDB" id="A0A2G3DYB0"/>
<dbReference type="InterPro" id="IPR011105">
    <property type="entry name" value="Cell_wall_hydrolase_SleB"/>
</dbReference>
<reference evidence="2 3" key="1">
    <citation type="submission" date="2017-10" db="EMBL/GenBank/DDBJ databases">
        <title>Resolving the taxonomy of Roseburia spp., Eubacterium rectale and Agathobacter spp. through phylogenomic analysis.</title>
        <authorList>
            <person name="Sheridan P.O."/>
            <person name="Walker A.W."/>
            <person name="Duncan S.H."/>
            <person name="Scott K.P."/>
            <person name="Toole P.W.O."/>
            <person name="Luis P."/>
            <person name="Flint H.J."/>
        </authorList>
    </citation>
    <scope>NUCLEOTIDE SEQUENCE [LARGE SCALE GENOMIC DNA]</scope>
    <source>
        <strain evidence="2 3">JK626</strain>
    </source>
</reference>
<reference evidence="2 3" key="2">
    <citation type="submission" date="2017-10" db="EMBL/GenBank/DDBJ databases">
        <authorList>
            <person name="Banno H."/>
            <person name="Chua N.-H."/>
        </authorList>
    </citation>
    <scope>NUCLEOTIDE SEQUENCE [LARGE SCALE GENOMIC DNA]</scope>
    <source>
        <strain evidence="2 3">JK626</strain>
    </source>
</reference>
<dbReference type="InterPro" id="IPR042047">
    <property type="entry name" value="SleB_dom1"/>
</dbReference>
<dbReference type="Gene3D" id="1.10.10.2520">
    <property type="entry name" value="Cell wall hydrolase SleB, domain 1"/>
    <property type="match status" value="1"/>
</dbReference>
<name>A0A2G3DYB0_9FIRM</name>
<dbReference type="Pfam" id="PF07486">
    <property type="entry name" value="Hydrolase_2"/>
    <property type="match status" value="1"/>
</dbReference>
<evidence type="ECO:0000313" key="3">
    <source>
        <dbReference type="Proteomes" id="UP000225889"/>
    </source>
</evidence>
<dbReference type="GO" id="GO:0016787">
    <property type="term" value="F:hydrolase activity"/>
    <property type="evidence" value="ECO:0007669"/>
    <property type="project" value="InterPro"/>
</dbReference>
<gene>
    <name evidence="2" type="ORF">CSX01_02030</name>
</gene>
<evidence type="ECO:0000259" key="1">
    <source>
        <dbReference type="Pfam" id="PF07486"/>
    </source>
</evidence>
<organism evidence="2 3">
    <name type="scientific">Pseudobutyrivibrio ruminis</name>
    <dbReference type="NCBI Taxonomy" id="46206"/>
    <lineage>
        <taxon>Bacteria</taxon>
        <taxon>Bacillati</taxon>
        <taxon>Bacillota</taxon>
        <taxon>Clostridia</taxon>
        <taxon>Lachnospirales</taxon>
        <taxon>Lachnospiraceae</taxon>
        <taxon>Pseudobutyrivibrio</taxon>
    </lineage>
</organism>
<proteinExistence type="predicted"/>
<evidence type="ECO:0000313" key="2">
    <source>
        <dbReference type="EMBL" id="PHU36037.1"/>
    </source>
</evidence>
<feature type="domain" description="Cell wall hydrolase SleB" evidence="1">
    <location>
        <begin position="97"/>
        <end position="194"/>
    </location>
</feature>
<protein>
    <submittedName>
        <fullName evidence="2">Spore-cortex-lytic enzyme</fullName>
    </submittedName>
</protein>
<comment type="caution">
    <text evidence="2">The sequence shown here is derived from an EMBL/GenBank/DDBJ whole genome shotgun (WGS) entry which is preliminary data.</text>
</comment>
<sequence length="195" mass="22531">MRKRMVLVALIYSTLSAVCVGYGVRSMEEQKKEDETVTIAEYMDEWYKTHPTVQQNEVETVAAEEDIQYGDPAGLDFTDEESQMLMKLAMAEAEDQGVIGKAIVMNVVKNRVESDQFPNSIEEVIYQPKQFSPIEDGRYDAAVPDAECYEALEWVINYWDGSAGALYFEAYYNENSWHRDNLTMLFQYDDLIFYK</sequence>
<dbReference type="EMBL" id="PDYF01000007">
    <property type="protein sequence ID" value="PHU36037.1"/>
    <property type="molecule type" value="Genomic_DNA"/>
</dbReference>